<sequence>MKINKLALVLLAIGVCGSAQADTATASIELSLTIPKKCTIATPTTKLLIPTTGATASTNYSVTCNTGYSIGTKADNYSTADWSTHVKNGNLSLPTLIGTKGPNNSNIGIMNPATSFAGSSVDTFTLSAGLKNAITAITTAGTYTDQYRITVTY</sequence>
<organism evidence="2 3">
    <name type="scientific">Acinetobacter bouvetii</name>
    <dbReference type="NCBI Taxonomy" id="202951"/>
    <lineage>
        <taxon>Bacteria</taxon>
        <taxon>Pseudomonadati</taxon>
        <taxon>Pseudomonadota</taxon>
        <taxon>Gammaproteobacteria</taxon>
        <taxon>Moraxellales</taxon>
        <taxon>Moraxellaceae</taxon>
        <taxon>Acinetobacter</taxon>
    </lineage>
</organism>
<dbReference type="AlphaFoldDB" id="A0A811GAG0"/>
<dbReference type="Proteomes" id="UP000489961">
    <property type="component" value="Unassembled WGS sequence"/>
</dbReference>
<comment type="caution">
    <text evidence="2">The sequence shown here is derived from an EMBL/GenBank/DDBJ whole genome shotgun (WGS) entry which is preliminary data.</text>
</comment>
<dbReference type="RefSeq" id="WP_174559694.1">
    <property type="nucleotide sequence ID" value="NZ_CADDTS010000031.1"/>
</dbReference>
<name>A0A811GAG0_9GAMM</name>
<dbReference type="EMBL" id="CADDTS010000031">
    <property type="protein sequence ID" value="CAB1215724.1"/>
    <property type="molecule type" value="Genomic_DNA"/>
</dbReference>
<evidence type="ECO:0000313" key="2">
    <source>
        <dbReference type="EMBL" id="CAB1215724.1"/>
    </source>
</evidence>
<accession>A0A811GAG0</accession>
<keyword evidence="1" id="KW-0732">Signal</keyword>
<evidence type="ECO:0000256" key="1">
    <source>
        <dbReference type="SAM" id="SignalP"/>
    </source>
</evidence>
<proteinExistence type="predicted"/>
<protein>
    <recommendedName>
        <fullName evidence="4">Spore coat protein U domain-containing protein</fullName>
    </recommendedName>
</protein>
<feature type="chain" id="PRO_5032494224" description="Spore coat protein U domain-containing protein" evidence="1">
    <location>
        <begin position="22"/>
        <end position="153"/>
    </location>
</feature>
<evidence type="ECO:0000313" key="3">
    <source>
        <dbReference type="Proteomes" id="UP000489961"/>
    </source>
</evidence>
<reference evidence="2 3" key="1">
    <citation type="submission" date="2020-02" db="EMBL/GenBank/DDBJ databases">
        <authorList>
            <person name="Chaudhuri R."/>
        </authorList>
    </citation>
    <scope>NUCLEOTIDE SEQUENCE [LARGE SCALE GENOMIC DNA]</scope>
    <source>
        <strain evidence="2">SFB21</strain>
    </source>
</reference>
<feature type="signal peptide" evidence="1">
    <location>
        <begin position="1"/>
        <end position="21"/>
    </location>
</feature>
<evidence type="ECO:0008006" key="4">
    <source>
        <dbReference type="Google" id="ProtNLM"/>
    </source>
</evidence>
<gene>
    <name evidence="2" type="ORF">SFB21_1807</name>
</gene>